<gene>
    <name evidence="1" type="ORF">HNY73_009990</name>
</gene>
<keyword evidence="2" id="KW-1185">Reference proteome</keyword>
<protein>
    <submittedName>
        <fullName evidence="1">Retrovirus-related Pol polyprotein like</fullName>
    </submittedName>
</protein>
<comment type="caution">
    <text evidence="1">The sequence shown here is derived from an EMBL/GenBank/DDBJ whole genome shotgun (WGS) entry which is preliminary data.</text>
</comment>
<evidence type="ECO:0000313" key="2">
    <source>
        <dbReference type="Proteomes" id="UP000807504"/>
    </source>
</evidence>
<dbReference type="Proteomes" id="UP000807504">
    <property type="component" value="Unassembled WGS sequence"/>
</dbReference>
<reference evidence="1" key="2">
    <citation type="submission" date="2020-06" db="EMBL/GenBank/DDBJ databases">
        <authorList>
            <person name="Sheffer M."/>
        </authorList>
    </citation>
    <scope>NUCLEOTIDE SEQUENCE</scope>
</reference>
<dbReference type="AlphaFoldDB" id="A0A8T0F4F6"/>
<evidence type="ECO:0000313" key="1">
    <source>
        <dbReference type="EMBL" id="KAF8784290.1"/>
    </source>
</evidence>
<dbReference type="EMBL" id="JABXBU010000030">
    <property type="protein sequence ID" value="KAF8784290.1"/>
    <property type="molecule type" value="Genomic_DNA"/>
</dbReference>
<name>A0A8T0F4F6_ARGBR</name>
<organism evidence="1 2">
    <name type="scientific">Argiope bruennichi</name>
    <name type="common">Wasp spider</name>
    <name type="synonym">Aranea bruennichi</name>
    <dbReference type="NCBI Taxonomy" id="94029"/>
    <lineage>
        <taxon>Eukaryota</taxon>
        <taxon>Metazoa</taxon>
        <taxon>Ecdysozoa</taxon>
        <taxon>Arthropoda</taxon>
        <taxon>Chelicerata</taxon>
        <taxon>Arachnida</taxon>
        <taxon>Araneae</taxon>
        <taxon>Araneomorphae</taxon>
        <taxon>Entelegynae</taxon>
        <taxon>Araneoidea</taxon>
        <taxon>Araneidae</taxon>
        <taxon>Argiope</taxon>
    </lineage>
</organism>
<proteinExistence type="predicted"/>
<accession>A0A8T0F4F6</accession>
<sequence length="212" mass="24228">MGFGEPGVVKAKCAKCNPVVQGDRTQPPTLNHMNFYSILMESQPSSIIEINDFWFPTSRGVSTLELHIRVFRRKTLPFPQEYNGRRFENSTVDMALEDGHVQKTDILLQTTVDRVWQEKLSPRTYSLEKFQRGKPNSSGRVLNHVASDHQPFRWALNFKVSDGRLARWALEIQAFNLKVLYVAGKANVVADMLSRPVCDEKETPFEVCNKPC</sequence>
<reference evidence="1" key="1">
    <citation type="journal article" date="2020" name="bioRxiv">
        <title>Chromosome-level reference genome of the European wasp spider Argiope bruennichi: a resource for studies on range expansion and evolutionary adaptation.</title>
        <authorList>
            <person name="Sheffer M.M."/>
            <person name="Hoppe A."/>
            <person name="Krehenwinkel H."/>
            <person name="Uhl G."/>
            <person name="Kuss A.W."/>
            <person name="Jensen L."/>
            <person name="Jensen C."/>
            <person name="Gillespie R.G."/>
            <person name="Hoff K.J."/>
            <person name="Prost S."/>
        </authorList>
    </citation>
    <scope>NUCLEOTIDE SEQUENCE</scope>
</reference>